<protein>
    <submittedName>
        <fullName evidence="2">Uncharacterized protein</fullName>
    </submittedName>
</protein>
<sequence>MPHLPPAAQGARITTISSQTHSSQGSNARGRGRQAAGRVFALTPTKPDEDALLVEGMILVYSTWVRVLFDTSATHSFISTSCANALGLKMERVENLLLIESLMGTNYRVDRICKEYIMTLADRVLHVDLRILDMIGYDVILGMDWLTVYRTFIDCHHCRIIFYLLDGFEVCFVRGKCVSLPISQSDPCYQYVLRKRSINFLVCLRSKEKAQNDITEIPMVRKFQDVFLDELPCLPSHRDFDFPIEAYPGTDPISISPYRMAPLELKELKTQLEEFLSKGSIRPSTSPW</sequence>
<comment type="caution">
    <text evidence="2">The sequence shown here is derived from an EMBL/GenBank/DDBJ whole genome shotgun (WGS) entry which is preliminary data.</text>
</comment>
<dbReference type="EMBL" id="JARBHA010000004">
    <property type="protein sequence ID" value="KAJ9702931.1"/>
    <property type="molecule type" value="Genomic_DNA"/>
</dbReference>
<dbReference type="InterPro" id="IPR021109">
    <property type="entry name" value="Peptidase_aspartic_dom_sf"/>
</dbReference>
<dbReference type="Proteomes" id="UP001168098">
    <property type="component" value="Unassembled WGS sequence"/>
</dbReference>
<proteinExistence type="predicted"/>
<dbReference type="InterPro" id="IPR043502">
    <property type="entry name" value="DNA/RNA_pol_sf"/>
</dbReference>
<evidence type="ECO:0000256" key="1">
    <source>
        <dbReference type="SAM" id="MobiDB-lite"/>
    </source>
</evidence>
<gene>
    <name evidence="2" type="ORF">PVL29_004604</name>
</gene>
<reference evidence="2 3" key="1">
    <citation type="journal article" date="2023" name="BMC Biotechnol.">
        <title>Vitis rotundifolia cv Carlos genome sequencing.</title>
        <authorList>
            <person name="Huff M."/>
            <person name="Hulse-Kemp A."/>
            <person name="Scheffler B."/>
            <person name="Youngblood R."/>
            <person name="Simpson S."/>
            <person name="Babiker E."/>
            <person name="Staton M."/>
        </authorList>
    </citation>
    <scope>NUCLEOTIDE SEQUENCE [LARGE SCALE GENOMIC DNA]</scope>
    <source>
        <tissue evidence="2">Leaf</tissue>
    </source>
</reference>
<dbReference type="PANTHER" id="PTHR15503:SF45">
    <property type="entry name" value="RNA-DIRECTED DNA POLYMERASE HOMOLOG"/>
    <property type="match status" value="1"/>
</dbReference>
<dbReference type="Pfam" id="PF08284">
    <property type="entry name" value="RVP_2"/>
    <property type="match status" value="1"/>
</dbReference>
<organism evidence="2 3">
    <name type="scientific">Vitis rotundifolia</name>
    <name type="common">Muscadine grape</name>
    <dbReference type="NCBI Taxonomy" id="103349"/>
    <lineage>
        <taxon>Eukaryota</taxon>
        <taxon>Viridiplantae</taxon>
        <taxon>Streptophyta</taxon>
        <taxon>Embryophyta</taxon>
        <taxon>Tracheophyta</taxon>
        <taxon>Spermatophyta</taxon>
        <taxon>Magnoliopsida</taxon>
        <taxon>eudicotyledons</taxon>
        <taxon>Gunneridae</taxon>
        <taxon>Pentapetalae</taxon>
        <taxon>rosids</taxon>
        <taxon>Vitales</taxon>
        <taxon>Vitaceae</taxon>
        <taxon>Viteae</taxon>
        <taxon>Vitis</taxon>
    </lineage>
</organism>
<dbReference type="AlphaFoldDB" id="A0AA39A8N6"/>
<name>A0AA39A8N6_VITRO</name>
<dbReference type="CDD" id="cd00303">
    <property type="entry name" value="retropepsin_like"/>
    <property type="match status" value="1"/>
</dbReference>
<feature type="compositionally biased region" description="Low complexity" evidence="1">
    <location>
        <begin position="13"/>
        <end position="33"/>
    </location>
</feature>
<dbReference type="PANTHER" id="PTHR15503">
    <property type="entry name" value="LDOC1 RELATED"/>
    <property type="match status" value="1"/>
</dbReference>
<dbReference type="SUPFAM" id="SSF56672">
    <property type="entry name" value="DNA/RNA polymerases"/>
    <property type="match status" value="1"/>
</dbReference>
<dbReference type="Gene3D" id="2.40.70.10">
    <property type="entry name" value="Acid Proteases"/>
    <property type="match status" value="1"/>
</dbReference>
<dbReference type="InterPro" id="IPR032567">
    <property type="entry name" value="RTL1-rel"/>
</dbReference>
<evidence type="ECO:0000313" key="3">
    <source>
        <dbReference type="Proteomes" id="UP001168098"/>
    </source>
</evidence>
<feature type="region of interest" description="Disordered" evidence="1">
    <location>
        <begin position="1"/>
        <end position="33"/>
    </location>
</feature>
<dbReference type="SUPFAM" id="SSF50630">
    <property type="entry name" value="Acid proteases"/>
    <property type="match status" value="1"/>
</dbReference>
<keyword evidence="3" id="KW-1185">Reference proteome</keyword>
<dbReference type="Gene3D" id="3.10.10.10">
    <property type="entry name" value="HIV Type 1 Reverse Transcriptase, subunit A, domain 1"/>
    <property type="match status" value="1"/>
</dbReference>
<accession>A0AA39A8N6</accession>
<evidence type="ECO:0000313" key="2">
    <source>
        <dbReference type="EMBL" id="KAJ9702931.1"/>
    </source>
</evidence>